<dbReference type="OrthoDB" id="1365847at2"/>
<protein>
    <submittedName>
        <fullName evidence="2">DoxX-like family protein</fullName>
    </submittedName>
</protein>
<feature type="transmembrane region" description="Helical" evidence="1">
    <location>
        <begin position="100"/>
        <end position="117"/>
    </location>
</feature>
<sequence>MKEPSAPLKTIITIAIAMVWFINGLLCKVLNFVPRHRMIVSRILGDQYATFATHTIGFLEICMVVWILSGIKSRWCALLQIAIVGIMNSLEYILVPDLLLFGRFNALFAIIFMVVVYSNEFILHNTNGLRHAFTTRG</sequence>
<proteinExistence type="predicted"/>
<keyword evidence="3" id="KW-1185">Reference proteome</keyword>
<dbReference type="RefSeq" id="WP_079688106.1">
    <property type="nucleotide sequence ID" value="NZ_FUZU01000002.1"/>
</dbReference>
<dbReference type="Proteomes" id="UP000190961">
    <property type="component" value="Unassembled WGS sequence"/>
</dbReference>
<keyword evidence="1" id="KW-0472">Membrane</keyword>
<dbReference type="AlphaFoldDB" id="A0A1T5LNH2"/>
<dbReference type="EMBL" id="FUZU01000002">
    <property type="protein sequence ID" value="SKC77512.1"/>
    <property type="molecule type" value="Genomic_DNA"/>
</dbReference>
<gene>
    <name evidence="2" type="ORF">SAMN05660236_3596</name>
</gene>
<feature type="transmembrane region" description="Helical" evidence="1">
    <location>
        <begin position="75"/>
        <end position="94"/>
    </location>
</feature>
<keyword evidence="1" id="KW-0812">Transmembrane</keyword>
<accession>A0A1T5LNH2</accession>
<dbReference type="STRING" id="688867.SAMN05660236_3596"/>
<dbReference type="Pfam" id="PF13781">
    <property type="entry name" value="DoxX_3"/>
    <property type="match status" value="1"/>
</dbReference>
<keyword evidence="1" id="KW-1133">Transmembrane helix</keyword>
<evidence type="ECO:0000313" key="3">
    <source>
        <dbReference type="Proteomes" id="UP000190961"/>
    </source>
</evidence>
<feature type="transmembrane region" description="Helical" evidence="1">
    <location>
        <begin position="12"/>
        <end position="33"/>
    </location>
</feature>
<reference evidence="2 3" key="1">
    <citation type="submission" date="2017-02" db="EMBL/GenBank/DDBJ databases">
        <authorList>
            <person name="Peterson S.W."/>
        </authorList>
    </citation>
    <scope>NUCLEOTIDE SEQUENCE [LARGE SCALE GENOMIC DNA]</scope>
    <source>
        <strain evidence="2 3">DSM 25262</strain>
    </source>
</reference>
<dbReference type="InterPro" id="IPR025695">
    <property type="entry name" value="DoxX-like"/>
</dbReference>
<name>A0A1T5LNH2_9BACT</name>
<evidence type="ECO:0000313" key="2">
    <source>
        <dbReference type="EMBL" id="SKC77512.1"/>
    </source>
</evidence>
<evidence type="ECO:0000256" key="1">
    <source>
        <dbReference type="SAM" id="Phobius"/>
    </source>
</evidence>
<organism evidence="2 3">
    <name type="scientific">Ohtaekwangia koreensis</name>
    <dbReference type="NCBI Taxonomy" id="688867"/>
    <lineage>
        <taxon>Bacteria</taxon>
        <taxon>Pseudomonadati</taxon>
        <taxon>Bacteroidota</taxon>
        <taxon>Cytophagia</taxon>
        <taxon>Cytophagales</taxon>
        <taxon>Fulvivirgaceae</taxon>
        <taxon>Ohtaekwangia</taxon>
    </lineage>
</organism>